<dbReference type="PANTHER" id="PTHR46648">
    <property type="entry name" value="HIT FAMILY PROTEIN 1"/>
    <property type="match status" value="1"/>
</dbReference>
<dbReference type="InterPro" id="IPR011146">
    <property type="entry name" value="HIT-like"/>
</dbReference>
<sequence length="134" mass="15386">MDDDQPARVDFDFDQYGRRVREGPCFVCAYLAGHPDYRHHSLYEDDDTIAFLTRHPVQLGYCLVAPKRHVESWIDDLEEPDFLRFQGVVRRVARAVAATVPTERMYSLSLGSQQGNAHVHWHLAALPPGVPYHQ</sequence>
<dbReference type="Proteomes" id="UP001523216">
    <property type="component" value="Unassembled WGS sequence"/>
</dbReference>
<proteinExistence type="predicted"/>
<dbReference type="EMBL" id="JAMQOL010000030">
    <property type="protein sequence ID" value="MCM4080264.1"/>
    <property type="molecule type" value="Genomic_DNA"/>
</dbReference>
<dbReference type="Gene3D" id="3.30.428.10">
    <property type="entry name" value="HIT-like"/>
    <property type="match status" value="1"/>
</dbReference>
<evidence type="ECO:0000256" key="1">
    <source>
        <dbReference type="PROSITE-ProRule" id="PRU00464"/>
    </source>
</evidence>
<dbReference type="InterPro" id="IPR036265">
    <property type="entry name" value="HIT-like_sf"/>
</dbReference>
<dbReference type="PROSITE" id="PS51084">
    <property type="entry name" value="HIT_2"/>
    <property type="match status" value="1"/>
</dbReference>
<evidence type="ECO:0000313" key="4">
    <source>
        <dbReference type="Proteomes" id="UP001523216"/>
    </source>
</evidence>
<evidence type="ECO:0000313" key="3">
    <source>
        <dbReference type="EMBL" id="MCM4080264.1"/>
    </source>
</evidence>
<gene>
    <name evidence="3" type="ORF">LXN57_22035</name>
</gene>
<feature type="domain" description="HIT" evidence="2">
    <location>
        <begin position="26"/>
        <end position="134"/>
    </location>
</feature>
<dbReference type="PANTHER" id="PTHR46648:SF1">
    <property type="entry name" value="ADENOSINE 5'-MONOPHOSPHORAMIDASE HNT1"/>
    <property type="match status" value="1"/>
</dbReference>
<accession>A0ABT0Y2J8</accession>
<comment type="caution">
    <text evidence="1">Lacks conserved residue(s) required for the propagation of feature annotation.</text>
</comment>
<dbReference type="SUPFAM" id="SSF54197">
    <property type="entry name" value="HIT-like"/>
    <property type="match status" value="1"/>
</dbReference>
<dbReference type="Pfam" id="PF01230">
    <property type="entry name" value="HIT"/>
    <property type="match status" value="1"/>
</dbReference>
<name>A0ABT0Y2J8_9ACTN</name>
<evidence type="ECO:0000259" key="2">
    <source>
        <dbReference type="PROSITE" id="PS51084"/>
    </source>
</evidence>
<protein>
    <submittedName>
        <fullName evidence="3">HIT domain-containing protein</fullName>
    </submittedName>
</protein>
<dbReference type="InterPro" id="IPR001310">
    <property type="entry name" value="Histidine_triad_HIT"/>
</dbReference>
<keyword evidence="4" id="KW-1185">Reference proteome</keyword>
<comment type="caution">
    <text evidence="3">The sequence shown here is derived from an EMBL/GenBank/DDBJ whole genome shotgun (WGS) entry which is preliminary data.</text>
</comment>
<organism evidence="3 4">
    <name type="scientific">Paractinoplanes hotanensis</name>
    <dbReference type="NCBI Taxonomy" id="2906497"/>
    <lineage>
        <taxon>Bacteria</taxon>
        <taxon>Bacillati</taxon>
        <taxon>Actinomycetota</taxon>
        <taxon>Actinomycetes</taxon>
        <taxon>Micromonosporales</taxon>
        <taxon>Micromonosporaceae</taxon>
        <taxon>Paractinoplanes</taxon>
    </lineage>
</organism>
<dbReference type="RefSeq" id="WP_251800063.1">
    <property type="nucleotide sequence ID" value="NZ_JAMQOL010000030.1"/>
</dbReference>
<reference evidence="3 4" key="1">
    <citation type="submission" date="2022-06" db="EMBL/GenBank/DDBJ databases">
        <title>Actinoplanes abujensis sp. nov., isolated from Nigerian arid soil.</title>
        <authorList>
            <person name="Ding P."/>
        </authorList>
    </citation>
    <scope>NUCLEOTIDE SEQUENCE [LARGE SCALE GENOMIC DNA]</scope>
    <source>
        <strain evidence="4">TRM88002</strain>
    </source>
</reference>